<dbReference type="EMBL" id="JBHTHU010000001">
    <property type="protein sequence ID" value="MFD0749126.1"/>
    <property type="molecule type" value="Genomic_DNA"/>
</dbReference>
<protein>
    <submittedName>
        <fullName evidence="1">Uncharacterized protein</fullName>
    </submittedName>
</protein>
<organism evidence="1 2">
    <name type="scientific">Mucilaginibacter calamicampi</name>
    <dbReference type="NCBI Taxonomy" id="1302352"/>
    <lineage>
        <taxon>Bacteria</taxon>
        <taxon>Pseudomonadati</taxon>
        <taxon>Bacteroidota</taxon>
        <taxon>Sphingobacteriia</taxon>
        <taxon>Sphingobacteriales</taxon>
        <taxon>Sphingobacteriaceae</taxon>
        <taxon>Mucilaginibacter</taxon>
    </lineage>
</organism>
<sequence length="64" mass="7142">MNILLKPDSSAGVTHRFVVLIDEESFTFEPDEEGSYRSLGNAEATDVHLLRAIVEKLVTLPNQK</sequence>
<dbReference type="Proteomes" id="UP001596958">
    <property type="component" value="Unassembled WGS sequence"/>
</dbReference>
<dbReference type="RefSeq" id="WP_377097219.1">
    <property type="nucleotide sequence ID" value="NZ_JBHTHU010000001.1"/>
</dbReference>
<evidence type="ECO:0000313" key="1">
    <source>
        <dbReference type="EMBL" id="MFD0749126.1"/>
    </source>
</evidence>
<accession>A0ABW2YRW0</accession>
<comment type="caution">
    <text evidence="1">The sequence shown here is derived from an EMBL/GenBank/DDBJ whole genome shotgun (WGS) entry which is preliminary data.</text>
</comment>
<name>A0ABW2YRW0_9SPHI</name>
<evidence type="ECO:0000313" key="2">
    <source>
        <dbReference type="Proteomes" id="UP001596958"/>
    </source>
</evidence>
<gene>
    <name evidence="1" type="ORF">ACFQZS_03170</name>
</gene>
<reference evidence="2" key="1">
    <citation type="journal article" date="2019" name="Int. J. Syst. Evol. Microbiol.">
        <title>The Global Catalogue of Microorganisms (GCM) 10K type strain sequencing project: providing services to taxonomists for standard genome sequencing and annotation.</title>
        <authorList>
            <consortium name="The Broad Institute Genomics Platform"/>
            <consortium name="The Broad Institute Genome Sequencing Center for Infectious Disease"/>
            <person name="Wu L."/>
            <person name="Ma J."/>
        </authorList>
    </citation>
    <scope>NUCLEOTIDE SEQUENCE [LARGE SCALE GENOMIC DNA]</scope>
    <source>
        <strain evidence="2">CCUG 63418</strain>
    </source>
</reference>
<proteinExistence type="predicted"/>
<keyword evidence="2" id="KW-1185">Reference proteome</keyword>